<evidence type="ECO:0000259" key="3">
    <source>
        <dbReference type="PROSITE" id="PS51387"/>
    </source>
</evidence>
<keyword evidence="5" id="KW-1185">Reference proteome</keyword>
<name>A0ABY7QU48_9FIRM</name>
<dbReference type="Pfam" id="PF00941">
    <property type="entry name" value="FAD_binding_5"/>
    <property type="match status" value="1"/>
</dbReference>
<evidence type="ECO:0000256" key="2">
    <source>
        <dbReference type="ARBA" id="ARBA00023002"/>
    </source>
</evidence>
<dbReference type="PANTHER" id="PTHR42659:SF9">
    <property type="entry name" value="XANTHINE DEHYDROGENASE FAD-BINDING SUBUNIT XDHB-RELATED"/>
    <property type="match status" value="1"/>
</dbReference>
<dbReference type="InterPro" id="IPR050031">
    <property type="entry name" value="XdhB_XDHase"/>
</dbReference>
<keyword evidence="1" id="KW-0285">Flavoprotein</keyword>
<dbReference type="NCBIfam" id="NF007427">
    <property type="entry name" value="PRK09971.1"/>
    <property type="match status" value="1"/>
</dbReference>
<dbReference type="InterPro" id="IPR002346">
    <property type="entry name" value="Mopterin_DH_FAD-bd"/>
</dbReference>
<dbReference type="InterPro" id="IPR016169">
    <property type="entry name" value="FAD-bd_PCMH_sub2"/>
</dbReference>
<dbReference type="InterPro" id="IPR016166">
    <property type="entry name" value="FAD-bd_PCMH"/>
</dbReference>
<evidence type="ECO:0000313" key="5">
    <source>
        <dbReference type="Proteomes" id="UP001210339"/>
    </source>
</evidence>
<keyword evidence="2" id="KW-0560">Oxidoreductase</keyword>
<dbReference type="Pfam" id="PF03450">
    <property type="entry name" value="CO_deh_flav_C"/>
    <property type="match status" value="1"/>
</dbReference>
<reference evidence="4 5" key="1">
    <citation type="submission" date="2023-01" db="EMBL/GenBank/DDBJ databases">
        <authorList>
            <person name="Lee S.H."/>
            <person name="Jung H.S."/>
            <person name="Yun J.U."/>
        </authorList>
    </citation>
    <scope>NUCLEOTIDE SEQUENCE [LARGE SCALE GENOMIC DNA]</scope>
    <source>
        <strain evidence="4 5">CBA3646</strain>
    </source>
</reference>
<dbReference type="Proteomes" id="UP001210339">
    <property type="component" value="Chromosome"/>
</dbReference>
<dbReference type="Gene3D" id="3.30.465.10">
    <property type="match status" value="1"/>
</dbReference>
<sequence>MYDIKEIYEAYTVKEAIALKEAHPEAIILGGGSDVLVALREGKYTDPVVISIYLIEDLKGVRMEDGDILIGALTSFTDIAEDPIILEHIPTLADAVLTVGGPQLRNIASIGGNISNGVPSADSATTLLAYDAIVMLEGKDGIRECPITEFYIKTGQVDIRPTEIVTGLKIKQTSFDGYYGNYFKYAMREAMDIATSTCSINVKLNGKVIDDIRAAYGVAAPIPKRVMDAEAAFRGKELTDETIDAFAEKVMDELSPRDSWRASKALRTHILKEITRRNLVAIRDKGGLHD</sequence>
<dbReference type="InterPro" id="IPR005107">
    <property type="entry name" value="CO_DH_flav_C"/>
</dbReference>
<evidence type="ECO:0000256" key="1">
    <source>
        <dbReference type="ARBA" id="ARBA00022630"/>
    </source>
</evidence>
<dbReference type="EMBL" id="CP115667">
    <property type="protein sequence ID" value="WBW50300.1"/>
    <property type="molecule type" value="Genomic_DNA"/>
</dbReference>
<evidence type="ECO:0000313" key="4">
    <source>
        <dbReference type="EMBL" id="WBW50300.1"/>
    </source>
</evidence>
<dbReference type="SUPFAM" id="SSF56176">
    <property type="entry name" value="FAD-binding/transporter-associated domain-like"/>
    <property type="match status" value="1"/>
</dbReference>
<dbReference type="InterPro" id="IPR051312">
    <property type="entry name" value="Diverse_Substr_Oxidored"/>
</dbReference>
<dbReference type="PROSITE" id="PS51387">
    <property type="entry name" value="FAD_PCMH"/>
    <property type="match status" value="1"/>
</dbReference>
<organism evidence="4 5">
    <name type="scientific">Peptoniphilus equinus</name>
    <dbReference type="NCBI Taxonomy" id="3016343"/>
    <lineage>
        <taxon>Bacteria</taxon>
        <taxon>Bacillati</taxon>
        <taxon>Bacillota</taxon>
        <taxon>Tissierellia</taxon>
        <taxon>Tissierellales</taxon>
        <taxon>Peptoniphilaceae</taxon>
        <taxon>Peptoniphilus</taxon>
    </lineage>
</organism>
<protein>
    <submittedName>
        <fullName evidence="4">Xanthine dehydrogenase FAD-binding subunit XdhB</fullName>
    </submittedName>
</protein>
<accession>A0ABY7QU48</accession>
<dbReference type="PANTHER" id="PTHR42659">
    <property type="entry name" value="XANTHINE DEHYDROGENASE SUBUNIT C-RELATED"/>
    <property type="match status" value="1"/>
</dbReference>
<dbReference type="InterPro" id="IPR036318">
    <property type="entry name" value="FAD-bd_PCMH-like_sf"/>
</dbReference>
<proteinExistence type="predicted"/>
<dbReference type="NCBIfam" id="NF043083">
    <property type="entry name" value="XdhB_XDHase"/>
    <property type="match status" value="1"/>
</dbReference>
<dbReference type="SUPFAM" id="SSF55447">
    <property type="entry name" value="CO dehydrogenase flavoprotein C-terminal domain-like"/>
    <property type="match status" value="1"/>
</dbReference>
<dbReference type="InterPro" id="IPR036683">
    <property type="entry name" value="CO_DH_flav_C_dom_sf"/>
</dbReference>
<feature type="domain" description="FAD-binding PCMH-type" evidence="3">
    <location>
        <begin position="1"/>
        <end position="175"/>
    </location>
</feature>
<gene>
    <name evidence="4" type="primary">xdhB</name>
    <name evidence="4" type="ORF">O6R05_01805</name>
</gene>
<dbReference type="SMART" id="SM01092">
    <property type="entry name" value="CO_deh_flav_C"/>
    <property type="match status" value="1"/>
</dbReference>
<dbReference type="Gene3D" id="3.30.390.50">
    <property type="entry name" value="CO dehydrogenase flavoprotein, C-terminal domain"/>
    <property type="match status" value="1"/>
</dbReference>
<dbReference type="RefSeq" id="WP_271191831.1">
    <property type="nucleotide sequence ID" value="NZ_CP115667.1"/>
</dbReference>